<dbReference type="STRING" id="1075402.AN216_07965"/>
<protein>
    <submittedName>
        <fullName evidence="11">ABC transporter</fullName>
    </submittedName>
</protein>
<dbReference type="CDD" id="cd03214">
    <property type="entry name" value="ABC_Iron-Siderophores_B12_Hemin"/>
    <property type="match status" value="1"/>
</dbReference>
<dbReference type="GO" id="GO:0006826">
    <property type="term" value="P:iron ion transport"/>
    <property type="evidence" value="ECO:0007669"/>
    <property type="project" value="UniProtKB-KW"/>
</dbReference>
<evidence type="ECO:0000256" key="4">
    <source>
        <dbReference type="ARBA" id="ARBA00022496"/>
    </source>
</evidence>
<gene>
    <name evidence="11" type="ORF">AN216_07965</name>
</gene>
<keyword evidence="2" id="KW-0813">Transport</keyword>
<keyword evidence="4" id="KW-0410">Iron transport</keyword>
<dbReference type="PATRIC" id="fig|1075402.3.peg.4400"/>
<name>A0A1E7KJH0_9ACTN</name>
<evidence type="ECO:0000256" key="8">
    <source>
        <dbReference type="ARBA" id="ARBA00023065"/>
    </source>
</evidence>
<dbReference type="InterPro" id="IPR003593">
    <property type="entry name" value="AAA+_ATPase"/>
</dbReference>
<evidence type="ECO:0000259" key="10">
    <source>
        <dbReference type="PROSITE" id="PS50893"/>
    </source>
</evidence>
<dbReference type="SMART" id="SM00382">
    <property type="entry name" value="AAA"/>
    <property type="match status" value="1"/>
</dbReference>
<dbReference type="InterPro" id="IPR051535">
    <property type="entry name" value="Siderophore_ABC-ATPase"/>
</dbReference>
<dbReference type="PANTHER" id="PTHR42771">
    <property type="entry name" value="IRON(3+)-HYDROXAMATE IMPORT ATP-BINDING PROTEIN FHUC"/>
    <property type="match status" value="1"/>
</dbReference>
<keyword evidence="7" id="KW-0408">Iron</keyword>
<evidence type="ECO:0000256" key="7">
    <source>
        <dbReference type="ARBA" id="ARBA00023004"/>
    </source>
</evidence>
<dbReference type="GO" id="GO:0005886">
    <property type="term" value="C:plasma membrane"/>
    <property type="evidence" value="ECO:0007669"/>
    <property type="project" value="UniProtKB-SubCell"/>
</dbReference>
<dbReference type="Pfam" id="PF00005">
    <property type="entry name" value="ABC_tran"/>
    <property type="match status" value="1"/>
</dbReference>
<dbReference type="Gene3D" id="3.40.50.300">
    <property type="entry name" value="P-loop containing nucleotide triphosphate hydrolases"/>
    <property type="match status" value="1"/>
</dbReference>
<evidence type="ECO:0000256" key="9">
    <source>
        <dbReference type="ARBA" id="ARBA00023136"/>
    </source>
</evidence>
<evidence type="ECO:0000256" key="1">
    <source>
        <dbReference type="ARBA" id="ARBA00004202"/>
    </source>
</evidence>
<dbReference type="PROSITE" id="PS50893">
    <property type="entry name" value="ABC_TRANSPORTER_2"/>
    <property type="match status" value="1"/>
</dbReference>
<keyword evidence="5" id="KW-0547">Nucleotide-binding</keyword>
<accession>A0A1E7KJH0</accession>
<keyword evidence="12" id="KW-1185">Reference proteome</keyword>
<dbReference type="InterPro" id="IPR027417">
    <property type="entry name" value="P-loop_NTPase"/>
</dbReference>
<dbReference type="PROSITE" id="PS00211">
    <property type="entry name" value="ABC_TRANSPORTER_1"/>
    <property type="match status" value="1"/>
</dbReference>
<keyword evidence="6" id="KW-0067">ATP-binding</keyword>
<organism evidence="11 12">
    <name type="scientific">Streptomyces oceani</name>
    <dbReference type="NCBI Taxonomy" id="1075402"/>
    <lineage>
        <taxon>Bacteria</taxon>
        <taxon>Bacillati</taxon>
        <taxon>Actinomycetota</taxon>
        <taxon>Actinomycetes</taxon>
        <taxon>Kitasatosporales</taxon>
        <taxon>Streptomycetaceae</taxon>
        <taxon>Streptomyces</taxon>
    </lineage>
</organism>
<evidence type="ECO:0000256" key="5">
    <source>
        <dbReference type="ARBA" id="ARBA00022741"/>
    </source>
</evidence>
<keyword evidence="3" id="KW-1003">Cell membrane</keyword>
<evidence type="ECO:0000313" key="11">
    <source>
        <dbReference type="EMBL" id="OEV04142.1"/>
    </source>
</evidence>
<reference evidence="11 12" key="1">
    <citation type="journal article" date="2016" name="Front. Microbiol.">
        <title>Comparative Genomics Analysis of Streptomyces Species Reveals Their Adaptation to the Marine Environment and Their Diversity at the Genomic Level.</title>
        <authorList>
            <person name="Tian X."/>
            <person name="Zhang Z."/>
            <person name="Yang T."/>
            <person name="Chen M."/>
            <person name="Li J."/>
            <person name="Chen F."/>
            <person name="Yang J."/>
            <person name="Li W."/>
            <person name="Zhang B."/>
            <person name="Zhang Z."/>
            <person name="Wu J."/>
            <person name="Zhang C."/>
            <person name="Long L."/>
            <person name="Xiao J."/>
        </authorList>
    </citation>
    <scope>NUCLEOTIDE SEQUENCE [LARGE SCALE GENOMIC DNA]</scope>
    <source>
        <strain evidence="11 12">SCSIO 02100</strain>
    </source>
</reference>
<dbReference type="AlphaFoldDB" id="A0A1E7KJH0"/>
<feature type="domain" description="ABC transporter" evidence="10">
    <location>
        <begin position="12"/>
        <end position="248"/>
    </location>
</feature>
<dbReference type="GO" id="GO:0016887">
    <property type="term" value="F:ATP hydrolysis activity"/>
    <property type="evidence" value="ECO:0007669"/>
    <property type="project" value="InterPro"/>
</dbReference>
<dbReference type="InterPro" id="IPR017871">
    <property type="entry name" value="ABC_transporter-like_CS"/>
</dbReference>
<keyword evidence="8" id="KW-0406">Ion transport</keyword>
<evidence type="ECO:0000256" key="3">
    <source>
        <dbReference type="ARBA" id="ARBA00022475"/>
    </source>
</evidence>
<evidence type="ECO:0000256" key="2">
    <source>
        <dbReference type="ARBA" id="ARBA00022448"/>
    </source>
</evidence>
<dbReference type="GO" id="GO:0005524">
    <property type="term" value="F:ATP binding"/>
    <property type="evidence" value="ECO:0007669"/>
    <property type="project" value="UniProtKB-KW"/>
</dbReference>
<comment type="caution">
    <text evidence="11">The sequence shown here is derived from an EMBL/GenBank/DDBJ whole genome shotgun (WGS) entry which is preliminary data.</text>
</comment>
<sequence length="275" mass="29999">MGGEQVCEPSPLSVHGVSAGYGKQTVLARLSLEIPRGRVTTVIGPNGCGKSTLLRVLARLLTPTAGHVLLEGEPLGAFRPRTLARKLTMLPQNPVAPESMTVSELAARGRQPHQPWYRRWDPEDDRIAAEAMAATGVEAYADTPLEELSGGQRQRAWVAMALAQQTELMLLDEPTNHLDLAHAVEVLDLVVRLCRETGRTIVVVLHDLSLAARYTDHLVVLKDGELRAQGPPRETMTPELLLDGFGLRAHVFDDPEDRLPTVVPARTAQRFEGAA</sequence>
<keyword evidence="9" id="KW-0472">Membrane</keyword>
<evidence type="ECO:0000313" key="12">
    <source>
        <dbReference type="Proteomes" id="UP000176101"/>
    </source>
</evidence>
<dbReference type="SUPFAM" id="SSF52540">
    <property type="entry name" value="P-loop containing nucleoside triphosphate hydrolases"/>
    <property type="match status" value="1"/>
</dbReference>
<dbReference type="EMBL" id="LJGU01000114">
    <property type="protein sequence ID" value="OEV04142.1"/>
    <property type="molecule type" value="Genomic_DNA"/>
</dbReference>
<evidence type="ECO:0000256" key="6">
    <source>
        <dbReference type="ARBA" id="ARBA00022840"/>
    </source>
</evidence>
<proteinExistence type="predicted"/>
<dbReference type="InterPro" id="IPR003439">
    <property type="entry name" value="ABC_transporter-like_ATP-bd"/>
</dbReference>
<comment type="subcellular location">
    <subcellularLocation>
        <location evidence="1">Cell membrane</location>
        <topology evidence="1">Peripheral membrane protein</topology>
    </subcellularLocation>
</comment>
<dbReference type="PANTHER" id="PTHR42771:SF2">
    <property type="entry name" value="IRON(3+)-HYDROXAMATE IMPORT ATP-BINDING PROTEIN FHUC"/>
    <property type="match status" value="1"/>
</dbReference>
<dbReference type="FunFam" id="3.40.50.300:FF:000134">
    <property type="entry name" value="Iron-enterobactin ABC transporter ATP-binding protein"/>
    <property type="match status" value="1"/>
</dbReference>
<dbReference type="Proteomes" id="UP000176101">
    <property type="component" value="Unassembled WGS sequence"/>
</dbReference>